<protein>
    <submittedName>
        <fullName evidence="2">Protein kinase family protein</fullName>
    </submittedName>
</protein>
<name>A0A3A6PTQ2_9BACL</name>
<reference evidence="2 3" key="1">
    <citation type="submission" date="2018-09" db="EMBL/GenBank/DDBJ databases">
        <title>Paenibacillus aracenensis nov. sp. isolated from a cave in southern Spain.</title>
        <authorList>
            <person name="Jurado V."/>
            <person name="Gutierrez-Patricio S."/>
            <person name="Gonzalez-Pimentel J.L."/>
            <person name="Miller A.Z."/>
            <person name="Laiz L."/>
            <person name="Saiz-Jimenez C."/>
        </authorList>
    </citation>
    <scope>NUCLEOTIDE SEQUENCE [LARGE SCALE GENOMIC DNA]</scope>
    <source>
        <strain evidence="2 3">JCM 19203</strain>
    </source>
</reference>
<evidence type="ECO:0000259" key="1">
    <source>
        <dbReference type="PROSITE" id="PS50011"/>
    </source>
</evidence>
<proteinExistence type="predicted"/>
<dbReference type="Proteomes" id="UP000267798">
    <property type="component" value="Unassembled WGS sequence"/>
</dbReference>
<gene>
    <name evidence="2" type="ORF">D3P09_11910</name>
</gene>
<evidence type="ECO:0000313" key="3">
    <source>
        <dbReference type="Proteomes" id="UP000267798"/>
    </source>
</evidence>
<dbReference type="InterPro" id="IPR011009">
    <property type="entry name" value="Kinase-like_dom_sf"/>
</dbReference>
<dbReference type="SMART" id="SM00219">
    <property type="entry name" value="TyrKc"/>
    <property type="match status" value="1"/>
</dbReference>
<evidence type="ECO:0000313" key="2">
    <source>
        <dbReference type="EMBL" id="RJX40071.1"/>
    </source>
</evidence>
<dbReference type="InterPro" id="IPR000719">
    <property type="entry name" value="Prot_kinase_dom"/>
</dbReference>
<dbReference type="PANTHER" id="PTHR24347">
    <property type="entry name" value="SERINE/THREONINE-PROTEIN KINASE"/>
    <property type="match status" value="1"/>
</dbReference>
<keyword evidence="3" id="KW-1185">Reference proteome</keyword>
<dbReference type="InterPro" id="IPR020635">
    <property type="entry name" value="Tyr_kinase_cat_dom"/>
</dbReference>
<dbReference type="EMBL" id="QXQB01000002">
    <property type="protein sequence ID" value="RJX40071.1"/>
    <property type="molecule type" value="Genomic_DNA"/>
</dbReference>
<dbReference type="Gene3D" id="1.10.510.10">
    <property type="entry name" value="Transferase(Phosphotransferase) domain 1"/>
    <property type="match status" value="1"/>
</dbReference>
<dbReference type="GO" id="GO:0005524">
    <property type="term" value="F:ATP binding"/>
    <property type="evidence" value="ECO:0007669"/>
    <property type="project" value="InterPro"/>
</dbReference>
<dbReference type="Pfam" id="PF00069">
    <property type="entry name" value="Pkinase"/>
    <property type="match status" value="1"/>
</dbReference>
<organism evidence="2 3">
    <name type="scientific">Paenibacillus pinisoli</name>
    <dbReference type="NCBI Taxonomy" id="1276110"/>
    <lineage>
        <taxon>Bacteria</taxon>
        <taxon>Bacillati</taxon>
        <taxon>Bacillota</taxon>
        <taxon>Bacilli</taxon>
        <taxon>Bacillales</taxon>
        <taxon>Paenibacillaceae</taxon>
        <taxon>Paenibacillus</taxon>
    </lineage>
</organism>
<keyword evidence="2" id="KW-0808">Transferase</keyword>
<comment type="caution">
    <text evidence="2">The sequence shown here is derived from an EMBL/GenBank/DDBJ whole genome shotgun (WGS) entry which is preliminary data.</text>
</comment>
<dbReference type="SUPFAM" id="SSF56112">
    <property type="entry name" value="Protein kinase-like (PK-like)"/>
    <property type="match status" value="1"/>
</dbReference>
<sequence>MLGRIAGKLKEIIDAWRDYPLQPGTIWKDRFRIERLLGMGSYGQAYACTDLSTGSVALLKRNKPSKGRTGIELLRRESELMRSLAHPQIPRWLDYTVRKRDEALIMEYIDGHNLEFGIYEQGITYSAYEALAVLKSLLAPLSYLHKQGFVHRDVRIPNVMLQEGKLFLIDLGLACPIGERLPAKLQAALGESDGSMASGSAAAIKRRMRSPLPSSDWFGLGHLFLFLMYAGYEHPEGQPEKSWEEELSLQSEVRLFVSKLLQEEPGWETTEHCRQELDELLNSLRLAGQPEM</sequence>
<dbReference type="AlphaFoldDB" id="A0A3A6PTQ2"/>
<dbReference type="RefSeq" id="WP_120110032.1">
    <property type="nucleotide sequence ID" value="NZ_QXQB01000002.1"/>
</dbReference>
<accession>A0A3A6PTQ2</accession>
<dbReference type="OrthoDB" id="9788659at2"/>
<dbReference type="PROSITE" id="PS50011">
    <property type="entry name" value="PROTEIN_KINASE_DOM"/>
    <property type="match status" value="1"/>
</dbReference>
<dbReference type="GO" id="GO:0004713">
    <property type="term" value="F:protein tyrosine kinase activity"/>
    <property type="evidence" value="ECO:0007669"/>
    <property type="project" value="InterPro"/>
</dbReference>
<feature type="domain" description="Protein kinase" evidence="1">
    <location>
        <begin position="31"/>
        <end position="292"/>
    </location>
</feature>
<dbReference type="Gene3D" id="3.30.200.20">
    <property type="entry name" value="Phosphorylase Kinase, domain 1"/>
    <property type="match status" value="1"/>
</dbReference>
<keyword evidence="2" id="KW-0418">Kinase</keyword>